<evidence type="ECO:0008006" key="3">
    <source>
        <dbReference type="Google" id="ProtNLM"/>
    </source>
</evidence>
<evidence type="ECO:0000313" key="1">
    <source>
        <dbReference type="EMBL" id="MEL0655439.1"/>
    </source>
</evidence>
<gene>
    <name evidence="1" type="ORF">V6257_10395</name>
</gene>
<dbReference type="EMBL" id="JBAKAW010000008">
    <property type="protein sequence ID" value="MEL0655439.1"/>
    <property type="molecule type" value="Genomic_DNA"/>
</dbReference>
<keyword evidence="2" id="KW-1185">Reference proteome</keyword>
<dbReference type="Proteomes" id="UP001371391">
    <property type="component" value="Unassembled WGS sequence"/>
</dbReference>
<dbReference type="RefSeq" id="WP_341602618.1">
    <property type="nucleotide sequence ID" value="NZ_JBAKAW010000008.1"/>
</dbReference>
<comment type="caution">
    <text evidence="1">The sequence shown here is derived from an EMBL/GenBank/DDBJ whole genome shotgun (WGS) entry which is preliminary data.</text>
</comment>
<accession>A0ABU9H0Q5</accession>
<evidence type="ECO:0000313" key="2">
    <source>
        <dbReference type="Proteomes" id="UP001371391"/>
    </source>
</evidence>
<sequence>MDYENNFLSQSQQAALQQSLINTKLLSRLSVNSEDVPSLEQQAYGAIAVMLYRFNLQKMKWSSFLKTAINTANNTCQWLATELTRCQQEYKAQPNDAVIIEQNAFLNGIFSEELAYIDALLGTELLT</sequence>
<organism evidence="1 2">
    <name type="scientific">Pseudoalteromonas issachenkonii</name>
    <dbReference type="NCBI Taxonomy" id="152297"/>
    <lineage>
        <taxon>Bacteria</taxon>
        <taxon>Pseudomonadati</taxon>
        <taxon>Pseudomonadota</taxon>
        <taxon>Gammaproteobacteria</taxon>
        <taxon>Alteromonadales</taxon>
        <taxon>Pseudoalteromonadaceae</taxon>
        <taxon>Pseudoalteromonas</taxon>
    </lineage>
</organism>
<reference evidence="1 2" key="1">
    <citation type="submission" date="2024-02" db="EMBL/GenBank/DDBJ databases">
        <title>Bacteria isolated from the canopy kelp, Nereocystis luetkeana.</title>
        <authorList>
            <person name="Pfister C.A."/>
            <person name="Younker I.T."/>
            <person name="Light S.H."/>
        </authorList>
    </citation>
    <scope>NUCLEOTIDE SEQUENCE [LARGE SCALE GENOMIC DNA]</scope>
    <source>
        <strain evidence="1 2">TI.1.03</strain>
    </source>
</reference>
<name>A0ABU9H0Q5_9GAMM</name>
<proteinExistence type="predicted"/>
<protein>
    <recommendedName>
        <fullName evidence="3">Orphan protein</fullName>
    </recommendedName>
</protein>